<sequence>MTRTPSLRWTLSALLALALAAGPAAAQGSPAAGPRTVSWYADHPQARAQVQLACFDDPGRLGRDPDCVNAQQASVEVALREARSRTGTMDPNDPAFWSSDPENRLSQLMMCRRNPNLDHCDAAKRSLLIEAGKIQR</sequence>
<accession>A0A1X7F0G2</accession>
<dbReference type="OrthoDB" id="7306558at2"/>
<feature type="signal peptide" evidence="1">
    <location>
        <begin position="1"/>
        <end position="26"/>
    </location>
</feature>
<dbReference type="Proteomes" id="UP000192936">
    <property type="component" value="Unassembled WGS sequence"/>
</dbReference>
<organism evidence="2 3">
    <name type="scientific">Azospirillum oryzae</name>
    <dbReference type="NCBI Taxonomy" id="286727"/>
    <lineage>
        <taxon>Bacteria</taxon>
        <taxon>Pseudomonadati</taxon>
        <taxon>Pseudomonadota</taxon>
        <taxon>Alphaproteobacteria</taxon>
        <taxon>Rhodospirillales</taxon>
        <taxon>Azospirillaceae</taxon>
        <taxon>Azospirillum</taxon>
    </lineage>
</organism>
<gene>
    <name evidence="2" type="ORF">SAMN02982917_2162</name>
</gene>
<dbReference type="EMBL" id="FXAK01000004">
    <property type="protein sequence ID" value="SMF42860.1"/>
    <property type="molecule type" value="Genomic_DNA"/>
</dbReference>
<proteinExistence type="predicted"/>
<evidence type="ECO:0008006" key="4">
    <source>
        <dbReference type="Google" id="ProtNLM"/>
    </source>
</evidence>
<reference evidence="2 3" key="1">
    <citation type="submission" date="2017-04" db="EMBL/GenBank/DDBJ databases">
        <authorList>
            <person name="Afonso C.L."/>
            <person name="Miller P.J."/>
            <person name="Scott M.A."/>
            <person name="Spackman E."/>
            <person name="Goraichik I."/>
            <person name="Dimitrov K.M."/>
            <person name="Suarez D.L."/>
            <person name="Swayne D.E."/>
        </authorList>
    </citation>
    <scope>NUCLEOTIDE SEQUENCE [LARGE SCALE GENOMIC DNA]</scope>
    <source>
        <strain evidence="2 3">A2P</strain>
    </source>
</reference>
<protein>
    <recommendedName>
        <fullName evidence="4">EexN family lipoprotein</fullName>
    </recommendedName>
</protein>
<dbReference type="STRING" id="286727.SAMN02982917_2162"/>
<dbReference type="AlphaFoldDB" id="A0A1X7F0G2"/>
<feature type="chain" id="PRO_5012733497" description="EexN family lipoprotein" evidence="1">
    <location>
        <begin position="27"/>
        <end position="136"/>
    </location>
</feature>
<evidence type="ECO:0000313" key="2">
    <source>
        <dbReference type="EMBL" id="SMF42860.1"/>
    </source>
</evidence>
<name>A0A1X7F0G2_9PROT</name>
<dbReference type="InterPro" id="IPR047937">
    <property type="entry name" value="Eex_IncN-like"/>
</dbReference>
<keyword evidence="1" id="KW-0732">Signal</keyword>
<evidence type="ECO:0000256" key="1">
    <source>
        <dbReference type="SAM" id="SignalP"/>
    </source>
</evidence>
<dbReference type="NCBIfam" id="NF033894">
    <property type="entry name" value="Eex_IncN"/>
    <property type="match status" value="1"/>
</dbReference>
<evidence type="ECO:0000313" key="3">
    <source>
        <dbReference type="Proteomes" id="UP000192936"/>
    </source>
</evidence>
<dbReference type="RefSeq" id="WP_085085078.1">
    <property type="nucleotide sequence ID" value="NZ_FXAK01000004.1"/>
</dbReference>